<reference evidence="2 3" key="1">
    <citation type="submission" date="2021-03" db="EMBL/GenBank/DDBJ databases">
        <title>Genome sequencing of Marinobacter sp. LPB0319.</title>
        <authorList>
            <person name="Kim J."/>
        </authorList>
    </citation>
    <scope>NUCLEOTIDE SEQUENCE [LARGE SCALE GENOMIC DNA]</scope>
    <source>
        <strain evidence="2 3">LPB0319</strain>
    </source>
</reference>
<name>A0ABX7MR12_9GAMM</name>
<keyword evidence="1" id="KW-0812">Transmembrane</keyword>
<evidence type="ECO:0000313" key="2">
    <source>
        <dbReference type="EMBL" id="QSP94770.1"/>
    </source>
</evidence>
<dbReference type="RefSeq" id="WP_206643989.1">
    <property type="nucleotide sequence ID" value="NZ_CP071247.1"/>
</dbReference>
<dbReference type="InterPro" id="IPR007404">
    <property type="entry name" value="YdjM-like"/>
</dbReference>
<gene>
    <name evidence="2" type="ORF">LPB19_16620</name>
</gene>
<evidence type="ECO:0000313" key="3">
    <source>
        <dbReference type="Proteomes" id="UP000663555"/>
    </source>
</evidence>
<feature type="transmembrane region" description="Helical" evidence="1">
    <location>
        <begin position="12"/>
        <end position="32"/>
    </location>
</feature>
<dbReference type="Pfam" id="PF04307">
    <property type="entry name" value="YdjM"/>
    <property type="match status" value="1"/>
</dbReference>
<feature type="transmembrane region" description="Helical" evidence="1">
    <location>
        <begin position="90"/>
        <end position="110"/>
    </location>
</feature>
<proteinExistence type="predicted"/>
<evidence type="ECO:0000256" key="1">
    <source>
        <dbReference type="SAM" id="Phobius"/>
    </source>
</evidence>
<sequence length="173" mass="18693">MPFTPIHMGPGILIKSLLQGSFSLMVFGWSQIVMDIQPLFVMITGEGHLHGFSHTFVGATLLAIAAALSGKYLSEIGLYLLLRDREAWGVIGWPVAFFSAFTGAFSHVVLDGIMHADVQPFFPVASNNPFLGLLTIDALHGACLISGAVGGIVYFGLQILRGEFRFSKPLKLD</sequence>
<keyword evidence="1" id="KW-0472">Membrane</keyword>
<dbReference type="Proteomes" id="UP000663555">
    <property type="component" value="Chromosome"/>
</dbReference>
<evidence type="ECO:0008006" key="4">
    <source>
        <dbReference type="Google" id="ProtNLM"/>
    </source>
</evidence>
<feature type="transmembrane region" description="Helical" evidence="1">
    <location>
        <begin position="130"/>
        <end position="157"/>
    </location>
</feature>
<organism evidence="2 3">
    <name type="scientific">Marinobacter salinisoli</name>
    <dbReference type="NCBI Taxonomy" id="2769486"/>
    <lineage>
        <taxon>Bacteria</taxon>
        <taxon>Pseudomonadati</taxon>
        <taxon>Pseudomonadota</taxon>
        <taxon>Gammaproteobacteria</taxon>
        <taxon>Pseudomonadales</taxon>
        <taxon>Marinobacteraceae</taxon>
        <taxon>Marinobacter</taxon>
    </lineage>
</organism>
<protein>
    <recommendedName>
        <fullName evidence="4">Hydrolase</fullName>
    </recommendedName>
</protein>
<accession>A0ABX7MR12</accession>
<dbReference type="EMBL" id="CP071247">
    <property type="protein sequence ID" value="QSP94770.1"/>
    <property type="molecule type" value="Genomic_DNA"/>
</dbReference>
<keyword evidence="3" id="KW-1185">Reference proteome</keyword>
<keyword evidence="1" id="KW-1133">Transmembrane helix</keyword>